<accession>A0A0B6YR85</accession>
<organism evidence="2">
    <name type="scientific">Arion vulgaris</name>
    <dbReference type="NCBI Taxonomy" id="1028688"/>
    <lineage>
        <taxon>Eukaryota</taxon>
        <taxon>Metazoa</taxon>
        <taxon>Spiralia</taxon>
        <taxon>Lophotrochozoa</taxon>
        <taxon>Mollusca</taxon>
        <taxon>Gastropoda</taxon>
        <taxon>Heterobranchia</taxon>
        <taxon>Euthyneura</taxon>
        <taxon>Panpulmonata</taxon>
        <taxon>Eupulmonata</taxon>
        <taxon>Stylommatophora</taxon>
        <taxon>Helicina</taxon>
        <taxon>Arionoidea</taxon>
        <taxon>Arionidae</taxon>
        <taxon>Arion</taxon>
    </lineage>
</organism>
<feature type="region of interest" description="Disordered" evidence="1">
    <location>
        <begin position="19"/>
        <end position="49"/>
    </location>
</feature>
<sequence length="124" mass="13023">IVKGLQALKVALEKGESVDMTLVPPPPREFTPTSESLPSLSESNKGLASTDATHNAVGANAHLSAVILKPAVESAEDKLAKKLYSYLDKGTDLSQSTSKQMLNIHNITVSSAQSLPKVPNTEAG</sequence>
<evidence type="ECO:0000313" key="2">
    <source>
        <dbReference type="EMBL" id="CEK58301.1"/>
    </source>
</evidence>
<name>A0A0B6YR85_9EUPU</name>
<protein>
    <submittedName>
        <fullName evidence="2">Uncharacterized protein</fullName>
    </submittedName>
</protein>
<feature type="compositionally biased region" description="Low complexity" evidence="1">
    <location>
        <begin position="31"/>
        <end position="43"/>
    </location>
</feature>
<gene>
    <name evidence="2" type="primary">ORF32624</name>
</gene>
<dbReference type="AlphaFoldDB" id="A0A0B6YR85"/>
<dbReference type="EMBL" id="HACG01011436">
    <property type="protein sequence ID" value="CEK58301.1"/>
    <property type="molecule type" value="Transcribed_RNA"/>
</dbReference>
<reference evidence="2" key="1">
    <citation type="submission" date="2014-12" db="EMBL/GenBank/DDBJ databases">
        <title>Insight into the proteome of Arion vulgaris.</title>
        <authorList>
            <person name="Aradska J."/>
            <person name="Bulat T."/>
            <person name="Smidak R."/>
            <person name="Sarate P."/>
            <person name="Gangsoo J."/>
            <person name="Sialana F."/>
            <person name="Bilban M."/>
            <person name="Lubec G."/>
        </authorList>
    </citation>
    <scope>NUCLEOTIDE SEQUENCE</scope>
    <source>
        <tissue evidence="2">Skin</tissue>
    </source>
</reference>
<proteinExistence type="predicted"/>
<feature type="non-terminal residue" evidence="2">
    <location>
        <position position="124"/>
    </location>
</feature>
<evidence type="ECO:0000256" key="1">
    <source>
        <dbReference type="SAM" id="MobiDB-lite"/>
    </source>
</evidence>
<feature type="non-terminal residue" evidence="2">
    <location>
        <position position="1"/>
    </location>
</feature>